<comment type="caution">
    <text evidence="2">The sequence shown here is derived from an EMBL/GenBank/DDBJ whole genome shotgun (WGS) entry which is preliminary data.</text>
</comment>
<evidence type="ECO:0000313" key="2">
    <source>
        <dbReference type="EMBL" id="KAE8271885.1"/>
    </source>
</evidence>
<sequence>MSESLNVLCYDSKSKTPITNWPFTNYRAPTSLLQPTGASGAGAAGATFRLNAQSPHSLDIALRSSASALRPAVYLYYSLDIALPSSALRPGDALSTSSPALPSASHVAAPAEAPGEARWRAGAPEAIPEHLQEADECGPG</sequence>
<protein>
    <submittedName>
        <fullName evidence="2">Uncharacterized protein</fullName>
    </submittedName>
</protein>
<keyword evidence="3" id="KW-1185">Reference proteome</keyword>
<dbReference type="EMBL" id="LWDG02000008">
    <property type="protein sequence ID" value="KAE8271885.1"/>
    <property type="molecule type" value="Genomic_DNA"/>
</dbReference>
<name>A0A8X7NGZ5_9BASI</name>
<feature type="compositionally biased region" description="Low complexity" evidence="1">
    <location>
        <begin position="93"/>
        <end position="105"/>
    </location>
</feature>
<gene>
    <name evidence="2" type="ORF">A4X09_0g470</name>
</gene>
<reference evidence="2" key="2">
    <citation type="journal article" date="2019" name="IMA Fungus">
        <title>Genome sequencing and comparison of five Tilletia species to identify candidate genes for the detection of regulated species infecting wheat.</title>
        <authorList>
            <person name="Nguyen H.D.T."/>
            <person name="Sultana T."/>
            <person name="Kesanakurti P."/>
            <person name="Hambleton S."/>
        </authorList>
    </citation>
    <scope>NUCLEOTIDE SEQUENCE</scope>
    <source>
        <strain evidence="2">DAOMC 236422</strain>
    </source>
</reference>
<organism evidence="2 3">
    <name type="scientific">Tilletia walkeri</name>
    <dbReference type="NCBI Taxonomy" id="117179"/>
    <lineage>
        <taxon>Eukaryota</taxon>
        <taxon>Fungi</taxon>
        <taxon>Dikarya</taxon>
        <taxon>Basidiomycota</taxon>
        <taxon>Ustilaginomycotina</taxon>
        <taxon>Exobasidiomycetes</taxon>
        <taxon>Tilletiales</taxon>
        <taxon>Tilletiaceae</taxon>
        <taxon>Tilletia</taxon>
    </lineage>
</organism>
<evidence type="ECO:0000313" key="3">
    <source>
        <dbReference type="Proteomes" id="UP000078113"/>
    </source>
</evidence>
<dbReference type="Proteomes" id="UP000078113">
    <property type="component" value="Unassembled WGS sequence"/>
</dbReference>
<feature type="region of interest" description="Disordered" evidence="1">
    <location>
        <begin position="90"/>
        <end position="117"/>
    </location>
</feature>
<accession>A0A8X7NGZ5</accession>
<proteinExistence type="predicted"/>
<dbReference type="AlphaFoldDB" id="A0A8X7NGZ5"/>
<reference evidence="2" key="1">
    <citation type="submission" date="2016-04" db="EMBL/GenBank/DDBJ databases">
        <authorList>
            <person name="Nguyen H.D."/>
            <person name="Samba Siva P."/>
            <person name="Cullis J."/>
            <person name="Levesque C.A."/>
            <person name="Hambleton S."/>
        </authorList>
    </citation>
    <scope>NUCLEOTIDE SEQUENCE</scope>
    <source>
        <strain evidence="2">DAOMC 236422</strain>
    </source>
</reference>
<evidence type="ECO:0000256" key="1">
    <source>
        <dbReference type="SAM" id="MobiDB-lite"/>
    </source>
</evidence>